<dbReference type="OrthoDB" id="2269335at2759"/>
<dbReference type="AlphaFoldDB" id="A0A168N2H0"/>
<gene>
    <name evidence="1" type="ORF">MUCCIDRAFT_79223</name>
</gene>
<dbReference type="Proteomes" id="UP000077051">
    <property type="component" value="Unassembled WGS sequence"/>
</dbReference>
<dbReference type="VEuPathDB" id="FungiDB:MUCCIDRAFT_79223"/>
<accession>A0A168N2H0</accession>
<organism evidence="1 2">
    <name type="scientific">Mucor lusitanicus CBS 277.49</name>
    <dbReference type="NCBI Taxonomy" id="747725"/>
    <lineage>
        <taxon>Eukaryota</taxon>
        <taxon>Fungi</taxon>
        <taxon>Fungi incertae sedis</taxon>
        <taxon>Mucoromycota</taxon>
        <taxon>Mucoromycotina</taxon>
        <taxon>Mucoromycetes</taxon>
        <taxon>Mucorales</taxon>
        <taxon>Mucorineae</taxon>
        <taxon>Mucoraceae</taxon>
        <taxon>Mucor</taxon>
    </lineage>
</organism>
<keyword evidence="2" id="KW-1185">Reference proteome</keyword>
<name>A0A168N2H0_MUCCL</name>
<sequence length="135" mass="14953">MSARLTFEGYTTKSSLIRVLKSLWNDIAQDRNSSAECKKRAEQLMQSIGPVVNSRPAEMVFLNNIKQQSKDLLKTQLVQEELDGLTGRSVATATSTAAILEQTASSAPRKMKKYLKPIDLRASTPSKRVKALATR</sequence>
<evidence type="ECO:0000313" key="2">
    <source>
        <dbReference type="Proteomes" id="UP000077051"/>
    </source>
</evidence>
<reference evidence="1 2" key="1">
    <citation type="submission" date="2015-06" db="EMBL/GenBank/DDBJ databases">
        <title>Expansion of signal transduction pathways in fungi by whole-genome duplication.</title>
        <authorList>
            <consortium name="DOE Joint Genome Institute"/>
            <person name="Corrochano L.M."/>
            <person name="Kuo A."/>
            <person name="Marcet-Houben M."/>
            <person name="Polaino S."/>
            <person name="Salamov A."/>
            <person name="Villalobos J.M."/>
            <person name="Alvarez M.I."/>
            <person name="Avalos J."/>
            <person name="Benito E.P."/>
            <person name="Benoit I."/>
            <person name="Burger G."/>
            <person name="Camino L.P."/>
            <person name="Canovas D."/>
            <person name="Cerda-Olmedo E."/>
            <person name="Cheng J.-F."/>
            <person name="Dominguez A."/>
            <person name="Elias M."/>
            <person name="Eslava A.P."/>
            <person name="Glaser F."/>
            <person name="Grimwood J."/>
            <person name="Gutierrez G."/>
            <person name="Heitman J."/>
            <person name="Henrissat B."/>
            <person name="Iturriaga E.A."/>
            <person name="Lang B.F."/>
            <person name="Lavin J.L."/>
            <person name="Lee S."/>
            <person name="Li W."/>
            <person name="Lindquist E."/>
            <person name="Lopez-Garcia S."/>
            <person name="Luque E.M."/>
            <person name="Marcos A.T."/>
            <person name="Martin J."/>
            <person name="Mccluskey K."/>
            <person name="Medina H.R."/>
            <person name="Miralles-Duran A."/>
            <person name="Miyazaki A."/>
            <person name="Munoz-Torres E."/>
            <person name="Oguiza J.A."/>
            <person name="Ohm R."/>
            <person name="Olmedo M."/>
            <person name="Orejas M."/>
            <person name="Ortiz-Castellanos L."/>
            <person name="Pisabarro A.G."/>
            <person name="Rodriguez-Romero J."/>
            <person name="Ruiz-Herrera J."/>
            <person name="Ruiz-Vazquez R."/>
            <person name="Sanz C."/>
            <person name="Schackwitz W."/>
            <person name="Schmutz J."/>
            <person name="Shahriari M."/>
            <person name="Shelest E."/>
            <person name="Silva-Franco F."/>
            <person name="Soanes D."/>
            <person name="Syed K."/>
            <person name="Tagua V.G."/>
            <person name="Talbot N.J."/>
            <person name="Thon M."/>
            <person name="De Vries R.P."/>
            <person name="Wiebenga A."/>
            <person name="Yadav J.S."/>
            <person name="Braun E.L."/>
            <person name="Baker S."/>
            <person name="Garre V."/>
            <person name="Horwitz B."/>
            <person name="Torres-Martinez S."/>
            <person name="Idnurm A."/>
            <person name="Herrera-Estrella A."/>
            <person name="Gabaldon T."/>
            <person name="Grigoriev I.V."/>
        </authorList>
    </citation>
    <scope>NUCLEOTIDE SEQUENCE [LARGE SCALE GENOMIC DNA]</scope>
    <source>
        <strain evidence="1 2">CBS 277.49</strain>
    </source>
</reference>
<dbReference type="EMBL" id="AMYB01000002">
    <property type="protein sequence ID" value="OAD05691.1"/>
    <property type="molecule type" value="Genomic_DNA"/>
</dbReference>
<comment type="caution">
    <text evidence="1">The sequence shown here is derived from an EMBL/GenBank/DDBJ whole genome shotgun (WGS) entry which is preliminary data.</text>
</comment>
<protein>
    <submittedName>
        <fullName evidence="1">Uncharacterized protein</fullName>
    </submittedName>
</protein>
<evidence type="ECO:0000313" key="1">
    <source>
        <dbReference type="EMBL" id="OAD05691.1"/>
    </source>
</evidence>
<proteinExistence type="predicted"/>